<evidence type="ECO:0000259" key="5">
    <source>
        <dbReference type="PROSITE" id="PS51935"/>
    </source>
</evidence>
<keyword evidence="2" id="KW-0645">Protease</keyword>
<dbReference type="PROSITE" id="PS51935">
    <property type="entry name" value="NLPC_P60"/>
    <property type="match status" value="1"/>
</dbReference>
<feature type="domain" description="NlpC/P60" evidence="5">
    <location>
        <begin position="219"/>
        <end position="350"/>
    </location>
</feature>
<evidence type="ECO:0000256" key="2">
    <source>
        <dbReference type="ARBA" id="ARBA00022670"/>
    </source>
</evidence>
<evidence type="ECO:0000256" key="4">
    <source>
        <dbReference type="ARBA" id="ARBA00022807"/>
    </source>
</evidence>
<evidence type="ECO:0000313" key="6">
    <source>
        <dbReference type="EMBL" id="AYQ73270.1"/>
    </source>
</evidence>
<organism evidence="6 7">
    <name type="scientific">Cohnella candidum</name>
    <dbReference type="NCBI Taxonomy" id="2674991"/>
    <lineage>
        <taxon>Bacteria</taxon>
        <taxon>Bacillati</taxon>
        <taxon>Bacillota</taxon>
        <taxon>Bacilli</taxon>
        <taxon>Bacillales</taxon>
        <taxon>Paenibacillaceae</taxon>
        <taxon>Cohnella</taxon>
    </lineage>
</organism>
<dbReference type="SUPFAM" id="SSF54001">
    <property type="entry name" value="Cysteine proteinases"/>
    <property type="match status" value="1"/>
</dbReference>
<keyword evidence="4" id="KW-0788">Thiol protease</keyword>
<dbReference type="InterPro" id="IPR012854">
    <property type="entry name" value="Cu_amine_oxidase-like_N"/>
</dbReference>
<keyword evidence="7" id="KW-1185">Reference proteome</keyword>
<dbReference type="InterPro" id="IPR051202">
    <property type="entry name" value="Peptidase_C40"/>
</dbReference>
<dbReference type="PANTHER" id="PTHR47053:SF1">
    <property type="entry name" value="MUREIN DD-ENDOPEPTIDASE MEPH-RELATED"/>
    <property type="match status" value="1"/>
</dbReference>
<dbReference type="Pfam" id="PF00877">
    <property type="entry name" value="NLPC_P60"/>
    <property type="match status" value="1"/>
</dbReference>
<dbReference type="PANTHER" id="PTHR47053">
    <property type="entry name" value="MUREIN DD-ENDOPEPTIDASE MEPH-RELATED"/>
    <property type="match status" value="1"/>
</dbReference>
<name>A0A3G3JYD9_9BACL</name>
<dbReference type="AlphaFoldDB" id="A0A3G3JYD9"/>
<evidence type="ECO:0000256" key="3">
    <source>
        <dbReference type="ARBA" id="ARBA00022801"/>
    </source>
</evidence>
<dbReference type="InterPro" id="IPR038765">
    <property type="entry name" value="Papain-like_cys_pep_sf"/>
</dbReference>
<gene>
    <name evidence="6" type="ORF">EAV92_12245</name>
</gene>
<dbReference type="InterPro" id="IPR036582">
    <property type="entry name" value="Mao_N_sf"/>
</dbReference>
<dbReference type="GO" id="GO:0006508">
    <property type="term" value="P:proteolysis"/>
    <property type="evidence" value="ECO:0007669"/>
    <property type="project" value="UniProtKB-KW"/>
</dbReference>
<dbReference type="Pfam" id="PF07833">
    <property type="entry name" value="Cu_amine_oxidN1"/>
    <property type="match status" value="1"/>
</dbReference>
<accession>A0A3G3JYD9</accession>
<reference evidence="6 7" key="1">
    <citation type="submission" date="2018-10" db="EMBL/GenBank/DDBJ databases">
        <title>Genome Sequence of Cohnella sp.</title>
        <authorList>
            <person name="Srinivasan S."/>
            <person name="Kim M.K."/>
        </authorList>
    </citation>
    <scope>NUCLEOTIDE SEQUENCE [LARGE SCALE GENOMIC DNA]</scope>
    <source>
        <strain evidence="6 7">18JY8-7</strain>
    </source>
</reference>
<dbReference type="KEGG" id="coh:EAV92_12245"/>
<dbReference type="Gene3D" id="3.90.1720.10">
    <property type="entry name" value="endopeptidase domain like (from Nostoc punctiforme)"/>
    <property type="match status" value="1"/>
</dbReference>
<dbReference type="InterPro" id="IPR000064">
    <property type="entry name" value="NLP_P60_dom"/>
</dbReference>
<dbReference type="Proteomes" id="UP000269097">
    <property type="component" value="Chromosome"/>
</dbReference>
<dbReference type="SUPFAM" id="SSF55383">
    <property type="entry name" value="Copper amine oxidase, domain N"/>
    <property type="match status" value="1"/>
</dbReference>
<proteinExistence type="inferred from homology"/>
<keyword evidence="3" id="KW-0378">Hydrolase</keyword>
<dbReference type="GO" id="GO:0008234">
    <property type="term" value="F:cysteine-type peptidase activity"/>
    <property type="evidence" value="ECO:0007669"/>
    <property type="project" value="UniProtKB-KW"/>
</dbReference>
<sequence>MAVRGSFCVLGTLRRKIDQSGGDRNLKRVRNGVASIALRKGWTLALAAGLLSGCVTNPGDTQNLRQHGGTNPVIIKSKAASDATRAANIRTVRIRSVYHTDYVALSEAALAAGYHGAWMNDGKTYGIGDNDVIWKFRDGESRFTKAGKTYPMSAPSVREKGRLLVPASVLKQMFGHESALSAGSQEITFLPRRTDRETGADGTSLPFTDKLRIKQTLDTDPSAALIDYAKQYLGTPYEFGAPAHLADGMADCSSFVQHVFDHFGVSLPRDSRQQSQQGVPVSRDELLPGDLLFFNVPGRFKSQDTVGHVGIFMGDGQMIHASPANGIGVQISDINKPYYLRTFLYAKRVLP</sequence>
<evidence type="ECO:0000313" key="7">
    <source>
        <dbReference type="Proteomes" id="UP000269097"/>
    </source>
</evidence>
<protein>
    <recommendedName>
        <fullName evidence="5">NlpC/P60 domain-containing protein</fullName>
    </recommendedName>
</protein>
<evidence type="ECO:0000256" key="1">
    <source>
        <dbReference type="ARBA" id="ARBA00007074"/>
    </source>
</evidence>
<comment type="similarity">
    <text evidence="1">Belongs to the peptidase C40 family.</text>
</comment>
<dbReference type="EMBL" id="CP033433">
    <property type="protein sequence ID" value="AYQ73270.1"/>
    <property type="molecule type" value="Genomic_DNA"/>
</dbReference>